<keyword evidence="4" id="KW-1185">Reference proteome</keyword>
<dbReference type="Gene3D" id="3.40.710.10">
    <property type="entry name" value="DD-peptidase/beta-lactamase superfamily"/>
    <property type="match status" value="1"/>
</dbReference>
<accession>A0A918L2N8</accession>
<dbReference type="GO" id="GO:0030655">
    <property type="term" value="P:beta-lactam antibiotic catabolic process"/>
    <property type="evidence" value="ECO:0007669"/>
    <property type="project" value="InterPro"/>
</dbReference>
<dbReference type="PANTHER" id="PTHR35333">
    <property type="entry name" value="BETA-LACTAMASE"/>
    <property type="match status" value="1"/>
</dbReference>
<protein>
    <recommendedName>
        <fullName evidence="2">Beta-lactamase class A catalytic domain-containing protein</fullName>
    </recommendedName>
</protein>
<dbReference type="InterPro" id="IPR045155">
    <property type="entry name" value="Beta-lactam_cat"/>
</dbReference>
<feature type="region of interest" description="Disordered" evidence="1">
    <location>
        <begin position="289"/>
        <end position="312"/>
    </location>
</feature>
<dbReference type="GO" id="GO:0008800">
    <property type="term" value="F:beta-lactamase activity"/>
    <property type="evidence" value="ECO:0007669"/>
    <property type="project" value="InterPro"/>
</dbReference>
<comment type="caution">
    <text evidence="3">The sequence shown here is derived from an EMBL/GenBank/DDBJ whole genome shotgun (WGS) entry which is preliminary data.</text>
</comment>
<feature type="compositionally biased region" description="Low complexity" evidence="1">
    <location>
        <begin position="24"/>
        <end position="36"/>
    </location>
</feature>
<dbReference type="SUPFAM" id="SSF56601">
    <property type="entry name" value="beta-lactamase/transpeptidase-like"/>
    <property type="match status" value="1"/>
</dbReference>
<evidence type="ECO:0000313" key="4">
    <source>
        <dbReference type="Proteomes" id="UP000606194"/>
    </source>
</evidence>
<feature type="domain" description="Beta-lactamase class A catalytic" evidence="2">
    <location>
        <begin position="125"/>
        <end position="262"/>
    </location>
</feature>
<dbReference type="PANTHER" id="PTHR35333:SF3">
    <property type="entry name" value="BETA-LACTAMASE-TYPE TRANSPEPTIDASE FOLD CONTAINING PROTEIN"/>
    <property type="match status" value="1"/>
</dbReference>
<organism evidence="3 4">
    <name type="scientific">Streptomyces humidus</name>
    <dbReference type="NCBI Taxonomy" id="52259"/>
    <lineage>
        <taxon>Bacteria</taxon>
        <taxon>Bacillati</taxon>
        <taxon>Actinomycetota</taxon>
        <taxon>Actinomycetes</taxon>
        <taxon>Kitasatosporales</taxon>
        <taxon>Streptomycetaceae</taxon>
        <taxon>Streptomyces</taxon>
    </lineage>
</organism>
<dbReference type="InterPro" id="IPR012338">
    <property type="entry name" value="Beta-lactam/transpept-like"/>
</dbReference>
<evidence type="ECO:0000313" key="3">
    <source>
        <dbReference type="EMBL" id="GGR79296.1"/>
    </source>
</evidence>
<dbReference type="InterPro" id="IPR000871">
    <property type="entry name" value="Beta-lactam_class-A"/>
</dbReference>
<reference evidence="3" key="2">
    <citation type="submission" date="2020-09" db="EMBL/GenBank/DDBJ databases">
        <authorList>
            <person name="Sun Q."/>
            <person name="Ohkuma M."/>
        </authorList>
    </citation>
    <scope>NUCLEOTIDE SEQUENCE</scope>
    <source>
        <strain evidence="3">JCM 4386</strain>
    </source>
</reference>
<sequence length="312" mass="31482">MLGATAGGAVCAEVRARFGGWAVSSSSVTPSASASEAGDEEVSVEDGAAPEEERDALLAAAMRSVPVPAGAAVSVAVLDLASGESAAYGGGVFDTASIVKADILAALLLRAQDEGRRLTTAERTYAKAMIENSDNDAASALWRTIGEAEGLDAANERFGLTGTRGGQDMLWGLTRTTAADQLTLLRQVFGDDSELSEASRAYLRDLMGQIAAGQDWGVSAAADGSSWALKNGWLPRSTTGLWDVNSIGRVSAGGRDYLVAVLSDGNATQAAGISLVEAAARAAVSAFSDGGGTASAATPVVTDSARASSSAS</sequence>
<feature type="region of interest" description="Disordered" evidence="1">
    <location>
        <begin position="24"/>
        <end position="50"/>
    </location>
</feature>
<dbReference type="EMBL" id="BMTL01000006">
    <property type="protein sequence ID" value="GGR79296.1"/>
    <property type="molecule type" value="Genomic_DNA"/>
</dbReference>
<dbReference type="Pfam" id="PF13354">
    <property type="entry name" value="Beta-lactamase2"/>
    <property type="match status" value="1"/>
</dbReference>
<dbReference type="GO" id="GO:0046677">
    <property type="term" value="P:response to antibiotic"/>
    <property type="evidence" value="ECO:0007669"/>
    <property type="project" value="InterPro"/>
</dbReference>
<evidence type="ECO:0000256" key="1">
    <source>
        <dbReference type="SAM" id="MobiDB-lite"/>
    </source>
</evidence>
<name>A0A918L2N8_9ACTN</name>
<evidence type="ECO:0000259" key="2">
    <source>
        <dbReference type="Pfam" id="PF13354"/>
    </source>
</evidence>
<dbReference type="Proteomes" id="UP000606194">
    <property type="component" value="Unassembled WGS sequence"/>
</dbReference>
<dbReference type="AlphaFoldDB" id="A0A918L2N8"/>
<gene>
    <name evidence="3" type="ORF">GCM10010269_18150</name>
</gene>
<reference evidence="3" key="1">
    <citation type="journal article" date="2014" name="Int. J. Syst. Evol. Microbiol.">
        <title>Complete genome sequence of Corynebacterium casei LMG S-19264T (=DSM 44701T), isolated from a smear-ripened cheese.</title>
        <authorList>
            <consortium name="US DOE Joint Genome Institute (JGI-PGF)"/>
            <person name="Walter F."/>
            <person name="Albersmeier A."/>
            <person name="Kalinowski J."/>
            <person name="Ruckert C."/>
        </authorList>
    </citation>
    <scope>NUCLEOTIDE SEQUENCE</scope>
    <source>
        <strain evidence="3">JCM 4386</strain>
    </source>
</reference>
<feature type="compositionally biased region" description="Acidic residues" evidence="1">
    <location>
        <begin position="37"/>
        <end position="50"/>
    </location>
</feature>
<proteinExistence type="predicted"/>